<evidence type="ECO:0000313" key="2">
    <source>
        <dbReference type="Proteomes" id="UP000249239"/>
    </source>
</evidence>
<keyword evidence="1" id="KW-0378">Hydrolase</keyword>
<reference evidence="1 2" key="1">
    <citation type="submission" date="2018-06" db="EMBL/GenBank/DDBJ databases">
        <title>Genomic Encyclopedia of Archaeal and Bacterial Type Strains, Phase II (KMG-II): from individual species to whole genera.</title>
        <authorList>
            <person name="Goeker M."/>
        </authorList>
    </citation>
    <scope>NUCLEOTIDE SEQUENCE [LARGE SCALE GENOMIC DNA]</scope>
    <source>
        <strain evidence="1 2">DSM 6779</strain>
    </source>
</reference>
<comment type="caution">
    <text evidence="1">The sequence shown here is derived from an EMBL/GenBank/DDBJ whole genome shotgun (WGS) entry which is preliminary data.</text>
</comment>
<dbReference type="InterPro" id="IPR007709">
    <property type="entry name" value="N-FG_amidohydro"/>
</dbReference>
<evidence type="ECO:0000313" key="1">
    <source>
        <dbReference type="EMBL" id="PZX20295.1"/>
    </source>
</evidence>
<sequence length="204" mass="23516">MDVLETHRGYDRGALPLFALIKSEFHPAFSISNETCRLLVDLNRSLHRRTLLSEWTKPLPVDEKQRILAQYYFPYRRAFIDALKVSLEKGHRVLHLSVHSFTPLLNGVERQTDIGILYHPGRPWEKTFAAQWKTALNARLPHLRVRFNYPYLGKPDGHVAFHRKVYGDAQYAGIEFELNQKHAGAEDVYAGIVEALKDVLALDQ</sequence>
<dbReference type="Pfam" id="PF05013">
    <property type="entry name" value="FGase"/>
    <property type="match status" value="1"/>
</dbReference>
<gene>
    <name evidence="1" type="ORF">LX69_00292</name>
</gene>
<organism evidence="1 2">
    <name type="scientific">Breznakibacter xylanolyticus</name>
    <dbReference type="NCBI Taxonomy" id="990"/>
    <lineage>
        <taxon>Bacteria</taxon>
        <taxon>Pseudomonadati</taxon>
        <taxon>Bacteroidota</taxon>
        <taxon>Bacteroidia</taxon>
        <taxon>Marinilabiliales</taxon>
        <taxon>Marinilabiliaceae</taxon>
        <taxon>Breznakibacter</taxon>
    </lineage>
</organism>
<protein>
    <submittedName>
        <fullName evidence="1">N-formylglutamate amidohydrolase</fullName>
    </submittedName>
</protein>
<dbReference type="SUPFAM" id="SSF53187">
    <property type="entry name" value="Zn-dependent exopeptidases"/>
    <property type="match status" value="1"/>
</dbReference>
<dbReference type="AlphaFoldDB" id="A0A2W7NIS4"/>
<keyword evidence="2" id="KW-1185">Reference proteome</keyword>
<accession>A0A2W7NIS4</accession>
<dbReference type="Proteomes" id="UP000249239">
    <property type="component" value="Unassembled WGS sequence"/>
</dbReference>
<dbReference type="GO" id="GO:0016787">
    <property type="term" value="F:hydrolase activity"/>
    <property type="evidence" value="ECO:0007669"/>
    <property type="project" value="UniProtKB-KW"/>
</dbReference>
<dbReference type="Gene3D" id="3.40.630.40">
    <property type="entry name" value="Zn-dependent exopeptidases"/>
    <property type="match status" value="1"/>
</dbReference>
<name>A0A2W7NIS4_9BACT</name>
<dbReference type="EMBL" id="QKZK01000002">
    <property type="protein sequence ID" value="PZX20295.1"/>
    <property type="molecule type" value="Genomic_DNA"/>
</dbReference>
<proteinExistence type="predicted"/>